<keyword evidence="2" id="KW-1185">Reference proteome</keyword>
<dbReference type="KEGG" id="sre:PTSG_12532"/>
<dbReference type="InParanoid" id="F2UDX8"/>
<dbReference type="EMBL" id="GL832970">
    <property type="protein sequence ID" value="EGD74828.1"/>
    <property type="molecule type" value="Genomic_DNA"/>
</dbReference>
<name>F2UDX8_SALR5</name>
<sequence>MSRLFTLVAGLGLGGAFGVYAAQNYDVPRVTDVAQRALEWLEDKEKSNRK</sequence>
<dbReference type="InterPro" id="IPR027854">
    <property type="entry name" value="STMP1"/>
</dbReference>
<protein>
    <submittedName>
        <fullName evidence="1">Uncharacterized protein</fullName>
    </submittedName>
</protein>
<accession>F2UDX8</accession>
<dbReference type="GeneID" id="16073039"/>
<proteinExistence type="predicted"/>
<gene>
    <name evidence="1" type="ORF">PTSG_12532</name>
</gene>
<reference evidence="1" key="1">
    <citation type="submission" date="2009-08" db="EMBL/GenBank/DDBJ databases">
        <title>Annotation of Salpingoeca rosetta.</title>
        <authorList>
            <consortium name="The Broad Institute Genome Sequencing Platform"/>
            <person name="Russ C."/>
            <person name="Cuomo C."/>
            <person name="Burger G."/>
            <person name="Gray M.W."/>
            <person name="Holland P.W.H."/>
            <person name="King N."/>
            <person name="Lang F.B.F."/>
            <person name="Roger A.J."/>
            <person name="Ruiz-Trillo I."/>
            <person name="Young S.K."/>
            <person name="Zeng Q."/>
            <person name="Gargeya S."/>
            <person name="Alvarado L."/>
            <person name="Berlin A."/>
            <person name="Chapman S.B."/>
            <person name="Chen Z."/>
            <person name="Freedman E."/>
            <person name="Gellesch M."/>
            <person name="Goldberg J."/>
            <person name="Griggs A."/>
            <person name="Gujja S."/>
            <person name="Heilman E."/>
            <person name="Heiman D."/>
            <person name="Howarth C."/>
            <person name="Mehta T."/>
            <person name="Neiman D."/>
            <person name="Pearson M."/>
            <person name="Roberts A."/>
            <person name="Saif S."/>
            <person name="Shea T."/>
            <person name="Shenoy N."/>
            <person name="Sisk P."/>
            <person name="Stolte C."/>
            <person name="Sykes S."/>
            <person name="White J."/>
            <person name="Yandava C."/>
            <person name="Haas B."/>
            <person name="Nusbaum C."/>
            <person name="Birren B."/>
        </authorList>
    </citation>
    <scope>NUCLEOTIDE SEQUENCE [LARGE SCALE GENOMIC DNA]</scope>
    <source>
        <strain evidence="1">ATCC 50818</strain>
    </source>
</reference>
<organism evidence="2">
    <name type="scientific">Salpingoeca rosetta (strain ATCC 50818 / BSB-021)</name>
    <dbReference type="NCBI Taxonomy" id="946362"/>
    <lineage>
        <taxon>Eukaryota</taxon>
        <taxon>Choanoflagellata</taxon>
        <taxon>Craspedida</taxon>
        <taxon>Salpingoecidae</taxon>
        <taxon>Salpingoeca</taxon>
    </lineage>
</organism>
<dbReference type="Pfam" id="PF15054">
    <property type="entry name" value="DUF4535"/>
    <property type="match status" value="1"/>
</dbReference>
<evidence type="ECO:0000313" key="2">
    <source>
        <dbReference type="Proteomes" id="UP000007799"/>
    </source>
</evidence>
<dbReference type="RefSeq" id="XP_004992473.1">
    <property type="nucleotide sequence ID" value="XM_004992416.1"/>
</dbReference>
<dbReference type="AlphaFoldDB" id="F2UDX8"/>
<evidence type="ECO:0000313" key="1">
    <source>
        <dbReference type="EMBL" id="EGD74828.1"/>
    </source>
</evidence>
<dbReference type="Proteomes" id="UP000007799">
    <property type="component" value="Unassembled WGS sequence"/>
</dbReference>